<evidence type="ECO:0000256" key="5">
    <source>
        <dbReference type="ARBA" id="ARBA00022573"/>
    </source>
</evidence>
<feature type="transmembrane region" description="Helical" evidence="9">
    <location>
        <begin position="295"/>
        <end position="317"/>
    </location>
</feature>
<dbReference type="Pfam" id="PF03186">
    <property type="entry name" value="CobD_Cbib"/>
    <property type="match status" value="1"/>
</dbReference>
<keyword evidence="5 9" id="KW-0169">Cobalamin biosynthesis</keyword>
<evidence type="ECO:0000313" key="10">
    <source>
        <dbReference type="EMBL" id="HIZ13600.1"/>
    </source>
</evidence>
<feature type="transmembrane region" description="Helical" evidence="9">
    <location>
        <begin position="159"/>
        <end position="176"/>
    </location>
</feature>
<dbReference type="PANTHER" id="PTHR34308:SF1">
    <property type="entry name" value="COBALAMIN BIOSYNTHESIS PROTEIN CBIB"/>
    <property type="match status" value="1"/>
</dbReference>
<comment type="subcellular location">
    <subcellularLocation>
        <location evidence="1 9">Cell membrane</location>
        <topology evidence="1 9">Multi-pass membrane protein</topology>
    </subcellularLocation>
</comment>
<keyword evidence="8 9" id="KW-0472">Membrane</keyword>
<protein>
    <recommendedName>
        <fullName evidence="9">Cobalamin biosynthesis protein CobD</fullName>
    </recommendedName>
</protein>
<comment type="caution">
    <text evidence="9">Lacks conserved residue(s) required for the propagation of feature annotation.</text>
</comment>
<dbReference type="GO" id="GO:0015420">
    <property type="term" value="F:ABC-type vitamin B12 transporter activity"/>
    <property type="evidence" value="ECO:0007669"/>
    <property type="project" value="UniProtKB-UniRule"/>
</dbReference>
<evidence type="ECO:0000256" key="9">
    <source>
        <dbReference type="HAMAP-Rule" id="MF_00024"/>
    </source>
</evidence>
<sequence length="318" mass="34805">MMSLAACAAGVLLDLLFGDPVWLYHPVRLIGNWISWGERQLRKVCGTHLTAAGGVLWVLTAGMAFAIPFGLLALAGWIHPALRFLLETFWCFQILAAKCLASESRKVYDRLKARDLPGARKAVSMIVGRDTEKLTEEGVTKAAVETVAENTSDGVTAPLIYLLIGGAPLGFLYKAVNTMDSMLGYKNDRYLYFGRIPAKMDDVFNYIPARVTALLMTISAFLTGLDGKNAWKIYRRDRKKHASPNAAQTESVCAGALGVRLAGDAVYFGKLYKKEFIGDALRSIEPEDIIRTGRLMYAAELLTLILGGGLKLALILLL</sequence>
<evidence type="ECO:0000256" key="8">
    <source>
        <dbReference type="ARBA" id="ARBA00023136"/>
    </source>
</evidence>
<comment type="similarity">
    <text evidence="3 9">Belongs to the CobD/CbiB family.</text>
</comment>
<dbReference type="GO" id="GO:0005886">
    <property type="term" value="C:plasma membrane"/>
    <property type="evidence" value="ECO:0007669"/>
    <property type="project" value="UniProtKB-SubCell"/>
</dbReference>
<comment type="caution">
    <text evidence="10">The sequence shown here is derived from an EMBL/GenBank/DDBJ whole genome shotgun (WGS) entry which is preliminary data.</text>
</comment>
<evidence type="ECO:0000256" key="4">
    <source>
        <dbReference type="ARBA" id="ARBA00022475"/>
    </source>
</evidence>
<keyword evidence="6 9" id="KW-0812">Transmembrane</keyword>
<evidence type="ECO:0000313" key="11">
    <source>
        <dbReference type="Proteomes" id="UP000824017"/>
    </source>
</evidence>
<gene>
    <name evidence="10" type="primary">cbiB</name>
    <name evidence="9" type="synonym">cobD</name>
    <name evidence="10" type="ORF">H9817_06720</name>
</gene>
<comment type="function">
    <text evidence="9">Converts cobyric acid to cobinamide by the addition of aminopropanol on the F carboxylic group.</text>
</comment>
<accession>A0A9D2DB17</accession>
<feature type="transmembrane region" description="Helical" evidence="9">
    <location>
        <begin position="207"/>
        <end position="225"/>
    </location>
</feature>
<dbReference type="NCBIfam" id="TIGR00380">
    <property type="entry name" value="cobal_cbiB"/>
    <property type="match status" value="1"/>
</dbReference>
<dbReference type="GO" id="GO:0009236">
    <property type="term" value="P:cobalamin biosynthetic process"/>
    <property type="evidence" value="ECO:0007669"/>
    <property type="project" value="UniProtKB-UniRule"/>
</dbReference>
<evidence type="ECO:0000256" key="1">
    <source>
        <dbReference type="ARBA" id="ARBA00004651"/>
    </source>
</evidence>
<organism evidence="10 11">
    <name type="scientific">Candidatus Mediterraneibacter stercorigallinarum</name>
    <dbReference type="NCBI Taxonomy" id="2838686"/>
    <lineage>
        <taxon>Bacteria</taxon>
        <taxon>Bacillati</taxon>
        <taxon>Bacillota</taxon>
        <taxon>Clostridia</taxon>
        <taxon>Lachnospirales</taxon>
        <taxon>Lachnospiraceae</taxon>
        <taxon>Mediterraneibacter</taxon>
    </lineage>
</organism>
<comment type="pathway">
    <text evidence="2 9">Cofactor biosynthesis; adenosylcobalamin biosynthesis.</text>
</comment>
<dbReference type="EMBL" id="DXCD01000176">
    <property type="protein sequence ID" value="HIZ13600.1"/>
    <property type="molecule type" value="Genomic_DNA"/>
</dbReference>
<evidence type="ECO:0000256" key="3">
    <source>
        <dbReference type="ARBA" id="ARBA00006263"/>
    </source>
</evidence>
<dbReference type="AlphaFoldDB" id="A0A9D2DB17"/>
<reference evidence="10" key="1">
    <citation type="journal article" date="2021" name="PeerJ">
        <title>Extensive microbial diversity within the chicken gut microbiome revealed by metagenomics and culture.</title>
        <authorList>
            <person name="Gilroy R."/>
            <person name="Ravi A."/>
            <person name="Getino M."/>
            <person name="Pursley I."/>
            <person name="Horton D.L."/>
            <person name="Alikhan N.F."/>
            <person name="Baker D."/>
            <person name="Gharbi K."/>
            <person name="Hall N."/>
            <person name="Watson M."/>
            <person name="Adriaenssens E.M."/>
            <person name="Foster-Nyarko E."/>
            <person name="Jarju S."/>
            <person name="Secka A."/>
            <person name="Antonio M."/>
            <person name="Oren A."/>
            <person name="Chaudhuri R.R."/>
            <person name="La Ragione R."/>
            <person name="Hildebrand F."/>
            <person name="Pallen M.J."/>
        </authorList>
    </citation>
    <scope>NUCLEOTIDE SEQUENCE</scope>
    <source>
        <strain evidence="10">ChiGjej1B1-13045</strain>
    </source>
</reference>
<reference evidence="10" key="2">
    <citation type="submission" date="2021-04" db="EMBL/GenBank/DDBJ databases">
        <authorList>
            <person name="Gilroy R."/>
        </authorList>
    </citation>
    <scope>NUCLEOTIDE SEQUENCE</scope>
    <source>
        <strain evidence="10">ChiGjej1B1-13045</strain>
    </source>
</reference>
<dbReference type="Proteomes" id="UP000824017">
    <property type="component" value="Unassembled WGS sequence"/>
</dbReference>
<name>A0A9D2DB17_9FIRM</name>
<evidence type="ECO:0000256" key="6">
    <source>
        <dbReference type="ARBA" id="ARBA00022692"/>
    </source>
</evidence>
<keyword evidence="4 9" id="KW-1003">Cell membrane</keyword>
<dbReference type="GO" id="GO:0048472">
    <property type="term" value="F:threonine-phosphate decarboxylase activity"/>
    <property type="evidence" value="ECO:0007669"/>
    <property type="project" value="InterPro"/>
</dbReference>
<dbReference type="PANTHER" id="PTHR34308">
    <property type="entry name" value="COBALAMIN BIOSYNTHESIS PROTEIN CBIB"/>
    <property type="match status" value="1"/>
</dbReference>
<keyword evidence="7 9" id="KW-1133">Transmembrane helix</keyword>
<proteinExistence type="inferred from homology"/>
<feature type="transmembrane region" description="Helical" evidence="9">
    <location>
        <begin position="56"/>
        <end position="78"/>
    </location>
</feature>
<evidence type="ECO:0000256" key="2">
    <source>
        <dbReference type="ARBA" id="ARBA00004953"/>
    </source>
</evidence>
<evidence type="ECO:0000256" key="7">
    <source>
        <dbReference type="ARBA" id="ARBA00022989"/>
    </source>
</evidence>
<dbReference type="InterPro" id="IPR004485">
    <property type="entry name" value="Cobalamin_biosynth_CobD/CbiB"/>
</dbReference>
<dbReference type="HAMAP" id="MF_00024">
    <property type="entry name" value="CobD_CbiB"/>
    <property type="match status" value="1"/>
</dbReference>